<proteinExistence type="predicted"/>
<dbReference type="EMBL" id="LS483499">
    <property type="protein sequence ID" value="SQK74897.1"/>
    <property type="molecule type" value="Genomic_DNA"/>
</dbReference>
<reference evidence="1 2" key="1">
    <citation type="submission" date="2018-06" db="EMBL/GenBank/DDBJ databases">
        <authorList>
            <consortium name="Pathogen Informatics"/>
            <person name="Doyle S."/>
        </authorList>
    </citation>
    <scope>NUCLEOTIDE SEQUENCE [LARGE SCALE GENOMIC DNA]</scope>
    <source>
        <strain evidence="1 2">NCTC11468</strain>
    </source>
</reference>
<evidence type="ECO:0000313" key="1">
    <source>
        <dbReference type="EMBL" id="SQK74897.1"/>
    </source>
</evidence>
<dbReference type="Proteomes" id="UP000248758">
    <property type="component" value="Chromosome 1"/>
</dbReference>
<name>A0A2X5NPY0_9GAMM</name>
<dbReference type="KEGG" id="tpty:NCTC11468_01897"/>
<accession>A0A2X5NPY0</accession>
<organism evidence="1 2">
    <name type="scientific">Tatumella ptyseos</name>
    <dbReference type="NCBI Taxonomy" id="82987"/>
    <lineage>
        <taxon>Bacteria</taxon>
        <taxon>Pseudomonadati</taxon>
        <taxon>Pseudomonadota</taxon>
        <taxon>Gammaproteobacteria</taxon>
        <taxon>Enterobacterales</taxon>
        <taxon>Erwiniaceae</taxon>
        <taxon>Tatumella</taxon>
    </lineage>
</organism>
<gene>
    <name evidence="1" type="ORF">NCTC11468_01897</name>
</gene>
<sequence>MKISMERLCTTTMKNRILALKLDHAVAAVGQQVTNQVENLGKGATRLLYYTSCFTDEYNDVCQQQKTEDLRFRNAVIRIIQHGDVVYEMLRIYFEEIFKYKTNNQLEYIKKALMAVNVHIAASSLTGAGYALAVATSVRIGLTLSIQLSDLTGRAAGTAAGVVATYGLVQKAADSARRLHIQYPAYYSALYMQQLEMMYFLIEPVFERAGALEAQWSSDSGIANIITRMIR</sequence>
<evidence type="ECO:0000313" key="2">
    <source>
        <dbReference type="Proteomes" id="UP000248758"/>
    </source>
</evidence>
<dbReference type="AlphaFoldDB" id="A0A2X5NPY0"/>
<protein>
    <submittedName>
        <fullName evidence="1">Uncharacterized protein</fullName>
    </submittedName>
</protein>